<keyword evidence="3" id="KW-1185">Reference proteome</keyword>
<dbReference type="Proteomes" id="UP000231279">
    <property type="component" value="Unassembled WGS sequence"/>
</dbReference>
<protein>
    <submittedName>
        <fullName evidence="2">Lysophospholipase</fullName>
        <ecNumber evidence="2">2.3.1.22</ecNumber>
    </submittedName>
</protein>
<dbReference type="SUPFAM" id="SSF53474">
    <property type="entry name" value="alpha/beta-Hydrolases"/>
    <property type="match status" value="1"/>
</dbReference>
<dbReference type="Pfam" id="PF12146">
    <property type="entry name" value="Hydrolase_4"/>
    <property type="match status" value="1"/>
</dbReference>
<dbReference type="OrthoDB" id="2498029at2759"/>
<dbReference type="EMBL" id="NKXS01000832">
    <property type="protein sequence ID" value="PIN22064.1"/>
    <property type="molecule type" value="Genomic_DNA"/>
</dbReference>
<dbReference type="InterPro" id="IPR029058">
    <property type="entry name" value="AB_hydrolase_fold"/>
</dbReference>
<dbReference type="EC" id="2.3.1.22" evidence="2"/>
<dbReference type="GO" id="GO:0016787">
    <property type="term" value="F:hydrolase activity"/>
    <property type="evidence" value="ECO:0007669"/>
    <property type="project" value="UniProtKB-ARBA"/>
</dbReference>
<reference evidence="3" key="1">
    <citation type="journal article" date="2018" name="Gigascience">
        <title>Genome assembly of the Pink Ipe (Handroanthus impetiginosus, Bignoniaceae), a highly valued, ecologically keystone Neotropical timber forest tree.</title>
        <authorList>
            <person name="Silva-Junior O.B."/>
            <person name="Grattapaglia D."/>
            <person name="Novaes E."/>
            <person name="Collevatti R.G."/>
        </authorList>
    </citation>
    <scope>NUCLEOTIDE SEQUENCE [LARGE SCALE GENOMIC DNA]</scope>
    <source>
        <strain evidence="3">cv. UFG-1</strain>
    </source>
</reference>
<keyword evidence="2" id="KW-0808">Transferase</keyword>
<name>A0A2G9HX16_9LAMI</name>
<evidence type="ECO:0000259" key="1">
    <source>
        <dbReference type="Pfam" id="PF12146"/>
    </source>
</evidence>
<accession>A0A2G9HX16</accession>
<gene>
    <name evidence="2" type="ORF">CDL12_05223</name>
</gene>
<organism evidence="2 3">
    <name type="scientific">Handroanthus impetiginosus</name>
    <dbReference type="NCBI Taxonomy" id="429701"/>
    <lineage>
        <taxon>Eukaryota</taxon>
        <taxon>Viridiplantae</taxon>
        <taxon>Streptophyta</taxon>
        <taxon>Embryophyta</taxon>
        <taxon>Tracheophyta</taxon>
        <taxon>Spermatophyta</taxon>
        <taxon>Magnoliopsida</taxon>
        <taxon>eudicotyledons</taxon>
        <taxon>Gunneridae</taxon>
        <taxon>Pentapetalae</taxon>
        <taxon>asterids</taxon>
        <taxon>lamiids</taxon>
        <taxon>Lamiales</taxon>
        <taxon>Bignoniaceae</taxon>
        <taxon>Crescentiina</taxon>
        <taxon>Tabebuia alliance</taxon>
        <taxon>Handroanthus</taxon>
    </lineage>
</organism>
<dbReference type="Gene3D" id="3.40.50.1820">
    <property type="entry name" value="alpha/beta hydrolase"/>
    <property type="match status" value="1"/>
</dbReference>
<dbReference type="PANTHER" id="PTHR11614">
    <property type="entry name" value="PHOSPHOLIPASE-RELATED"/>
    <property type="match status" value="1"/>
</dbReference>
<dbReference type="AlphaFoldDB" id="A0A2G9HX16"/>
<evidence type="ECO:0000313" key="3">
    <source>
        <dbReference type="Proteomes" id="UP000231279"/>
    </source>
</evidence>
<proteinExistence type="predicted"/>
<keyword evidence="2" id="KW-0012">Acyltransferase</keyword>
<sequence>MDLALTSTFQPFSRPEYSHFRRNIPQPFFLRRQPTLPRQRVIIMAQKKAKIEGVSDELNSIASQNLDHASARRRVRSAFANVQQQLDHILFKMAPAGIRTDEWYEINSNGQEIFCKRWLPKPGVRIKGALCFCHGYGDTCTFFFEGIAKHIAASGYGVYAIDHPGFGLSEGLHGYIPSFDAVVDNVIEQYAIMKGRPEIRGLPRFIFGQSMGGAIALKALLKKPSEWDGIVLVAPMCKIAEEMTPPAPLQKVLIFLSKLMPQAKLVPQKDLADLAFRELNKKQMAPYNVISYSDQTRLKTAVELLNATKYIESEVDKVTSPMLILHGAADKVTDPRVSQFLYDNASSKDKTLKLYDGGFHCILEGEPDERILDVLNDIISWLDSRTSL</sequence>
<dbReference type="InterPro" id="IPR022742">
    <property type="entry name" value="Hydrolase_4"/>
</dbReference>
<dbReference type="PRINTS" id="PR00111">
    <property type="entry name" value="ABHYDROLASE"/>
</dbReference>
<dbReference type="InterPro" id="IPR051044">
    <property type="entry name" value="MAG_DAG_Lipase"/>
</dbReference>
<dbReference type="STRING" id="429701.A0A2G9HX16"/>
<dbReference type="GO" id="GO:0003846">
    <property type="term" value="F:2-acylglycerol O-acyltransferase activity"/>
    <property type="evidence" value="ECO:0007669"/>
    <property type="project" value="UniProtKB-EC"/>
</dbReference>
<evidence type="ECO:0000313" key="2">
    <source>
        <dbReference type="EMBL" id="PIN22064.1"/>
    </source>
</evidence>
<comment type="caution">
    <text evidence="2">The sequence shown here is derived from an EMBL/GenBank/DDBJ whole genome shotgun (WGS) entry which is preliminary data.</text>
</comment>
<feature type="domain" description="Serine aminopeptidase S33" evidence="1">
    <location>
        <begin position="126"/>
        <end position="367"/>
    </location>
</feature>
<dbReference type="FunFam" id="3.40.50.1820:FF:000054">
    <property type="entry name" value="Alpha/beta-Hydrolases superfamily protein"/>
    <property type="match status" value="1"/>
</dbReference>
<dbReference type="InterPro" id="IPR000073">
    <property type="entry name" value="AB_hydrolase_1"/>
</dbReference>